<gene>
    <name evidence="3" type="ORF">KP509_16G029100</name>
</gene>
<dbReference type="PANTHER" id="PTHR11926:SF774">
    <property type="entry name" value="UDP-GLYCOSYLTRANSFERASE 85A1-RELATED"/>
    <property type="match status" value="1"/>
</dbReference>
<dbReference type="GO" id="GO:0080044">
    <property type="term" value="F:quercetin 7-O-glucosyltransferase activity"/>
    <property type="evidence" value="ECO:0007669"/>
    <property type="project" value="TreeGrafter"/>
</dbReference>
<dbReference type="Pfam" id="PF00201">
    <property type="entry name" value="UDPGT"/>
    <property type="match status" value="1"/>
</dbReference>
<dbReference type="EMBL" id="CM035421">
    <property type="protein sequence ID" value="KAH7387548.1"/>
    <property type="molecule type" value="Genomic_DNA"/>
</dbReference>
<dbReference type="FunFam" id="3.40.50.2000:FF:000056">
    <property type="entry name" value="Glycosyltransferase"/>
    <property type="match status" value="1"/>
</dbReference>
<accession>A0A8T2SZK8</accession>
<dbReference type="InterPro" id="IPR002213">
    <property type="entry name" value="UDP_glucos_trans"/>
</dbReference>
<dbReference type="Gene3D" id="3.40.50.2000">
    <property type="entry name" value="Glycogen Phosphorylase B"/>
    <property type="match status" value="2"/>
</dbReference>
<evidence type="ECO:0008006" key="5">
    <source>
        <dbReference type="Google" id="ProtNLM"/>
    </source>
</evidence>
<dbReference type="CDD" id="cd03784">
    <property type="entry name" value="GT1_Gtf-like"/>
    <property type="match status" value="1"/>
</dbReference>
<reference evidence="3" key="1">
    <citation type="submission" date="2021-08" db="EMBL/GenBank/DDBJ databases">
        <title>WGS assembly of Ceratopteris richardii.</title>
        <authorList>
            <person name="Marchant D.B."/>
            <person name="Chen G."/>
            <person name="Jenkins J."/>
            <person name="Shu S."/>
            <person name="Leebens-Mack J."/>
            <person name="Grimwood J."/>
            <person name="Schmutz J."/>
            <person name="Soltis P."/>
            <person name="Soltis D."/>
            <person name="Chen Z.-H."/>
        </authorList>
    </citation>
    <scope>NUCLEOTIDE SEQUENCE</scope>
    <source>
        <strain evidence="3">Whitten #5841</strain>
        <tissue evidence="3">Leaf</tissue>
    </source>
</reference>
<dbReference type="AlphaFoldDB" id="A0A8T2SZK8"/>
<dbReference type="Proteomes" id="UP000825935">
    <property type="component" value="Chromosome 16"/>
</dbReference>
<comment type="caution">
    <text evidence="3">The sequence shown here is derived from an EMBL/GenBank/DDBJ whole genome shotgun (WGS) entry which is preliminary data.</text>
</comment>
<sequence length="466" mass="51281">MASDKKEMGVDDVSERSVWILPFAQQGHINPLMQLAKVLGSRGQKVTFLLQQNSFQSQAALEVPGVSILGVDDQLPPERSRGSSFRDSVDSMHNMEAPFSSLITKFHHRVSFLIYDAFMSWAPSIASSFDIPSSCFFTSNATACTLGYNVPFLLERGILPFRPDEGTPLPTTKVQGVNGIPDLLPEDYPLCLTFDASHFRYQFMVQIGKTLHGASSIILNTVEELEPEPIAALRAHIPVLALGPLLALSGRPSRLAVNYWTEDDRCLPWLDSQAPGTVLFVSFGSVASLSLLQFQELAMGLEASGQPFLWVVRPDSIDVPLLQALPDGFQDRTKDRGLIITWGPQILILSHPAVGGFLTHGGWNSLIENISTGSVPVICWPHVAEQRLNRFMVSEIWKIGLCLQHNEDGGVSKGEISRVIQDMFHGNKVADLKHASKLVGEHATRAVVEGGSSYRNLEELQHFLCT</sequence>
<keyword evidence="2" id="KW-0808">Transferase</keyword>
<evidence type="ECO:0000256" key="2">
    <source>
        <dbReference type="ARBA" id="ARBA00022679"/>
    </source>
</evidence>
<evidence type="ECO:0000313" key="4">
    <source>
        <dbReference type="Proteomes" id="UP000825935"/>
    </source>
</evidence>
<dbReference type="PANTHER" id="PTHR11926">
    <property type="entry name" value="GLUCOSYL/GLUCURONOSYL TRANSFERASES"/>
    <property type="match status" value="1"/>
</dbReference>
<proteinExistence type="inferred from homology"/>
<dbReference type="SUPFAM" id="SSF53756">
    <property type="entry name" value="UDP-Glycosyltransferase/glycogen phosphorylase"/>
    <property type="match status" value="1"/>
</dbReference>
<comment type="similarity">
    <text evidence="1">Belongs to the UDP-glycosyltransferase family.</text>
</comment>
<organism evidence="3 4">
    <name type="scientific">Ceratopteris richardii</name>
    <name type="common">Triangle waterfern</name>
    <dbReference type="NCBI Taxonomy" id="49495"/>
    <lineage>
        <taxon>Eukaryota</taxon>
        <taxon>Viridiplantae</taxon>
        <taxon>Streptophyta</taxon>
        <taxon>Embryophyta</taxon>
        <taxon>Tracheophyta</taxon>
        <taxon>Polypodiopsida</taxon>
        <taxon>Polypodiidae</taxon>
        <taxon>Polypodiales</taxon>
        <taxon>Pteridineae</taxon>
        <taxon>Pteridaceae</taxon>
        <taxon>Parkerioideae</taxon>
        <taxon>Ceratopteris</taxon>
    </lineage>
</organism>
<evidence type="ECO:0000313" key="3">
    <source>
        <dbReference type="EMBL" id="KAH7387548.1"/>
    </source>
</evidence>
<dbReference type="GO" id="GO:0080043">
    <property type="term" value="F:quercetin 3-O-glucosyltransferase activity"/>
    <property type="evidence" value="ECO:0007669"/>
    <property type="project" value="TreeGrafter"/>
</dbReference>
<name>A0A8T2SZK8_CERRI</name>
<keyword evidence="4" id="KW-1185">Reference proteome</keyword>
<protein>
    <recommendedName>
        <fullName evidence="5">Glycosyltransferase</fullName>
    </recommendedName>
</protein>
<evidence type="ECO:0000256" key="1">
    <source>
        <dbReference type="ARBA" id="ARBA00009995"/>
    </source>
</evidence>
<dbReference type="OrthoDB" id="5835829at2759"/>
<dbReference type="OMA" id="ASHFRYQ"/>